<dbReference type="RefSeq" id="WP_208046392.1">
    <property type="nucleotide sequence ID" value="NZ_JAGDYL010000020.1"/>
</dbReference>
<feature type="compositionally biased region" description="Low complexity" evidence="2">
    <location>
        <begin position="549"/>
        <end position="558"/>
    </location>
</feature>
<name>A0A939M2S3_9MICO</name>
<feature type="domain" description="Glycosyl hydrolase family 13 catalytic" evidence="3">
    <location>
        <begin position="25"/>
        <end position="433"/>
    </location>
</feature>
<comment type="similarity">
    <text evidence="1">Belongs to the glycosyl hydrolase 13 family.</text>
</comment>
<comment type="caution">
    <text evidence="4">The sequence shown here is derived from an EMBL/GenBank/DDBJ whole genome shotgun (WGS) entry which is preliminary data.</text>
</comment>
<evidence type="ECO:0000313" key="5">
    <source>
        <dbReference type="Proteomes" id="UP000664398"/>
    </source>
</evidence>
<dbReference type="PANTHER" id="PTHR10357">
    <property type="entry name" value="ALPHA-AMYLASE FAMILY MEMBER"/>
    <property type="match status" value="1"/>
</dbReference>
<dbReference type="GO" id="GO:0004556">
    <property type="term" value="F:alpha-amylase activity"/>
    <property type="evidence" value="ECO:0007669"/>
    <property type="project" value="TreeGrafter"/>
</dbReference>
<evidence type="ECO:0000256" key="2">
    <source>
        <dbReference type="SAM" id="MobiDB-lite"/>
    </source>
</evidence>
<dbReference type="Pfam" id="PF00128">
    <property type="entry name" value="Alpha-amylase"/>
    <property type="match status" value="1"/>
</dbReference>
<dbReference type="SMART" id="SM00642">
    <property type="entry name" value="Aamy"/>
    <property type="match status" value="1"/>
</dbReference>
<sequence>MAHSESMQHQADTLPDWWRSAVIYQIYPRSFADANGDGVGDLPGITSRLPYLRDLGVDAVWISPFYPSPQADAGYDVADYCGVDPLFGDLDAADELIARAHELGMRVIVDVVPNHTSDEHAWFQRALAAPPGSPERGWYVFRDIDPDDPERLPNNWPSEFGGAAWSRTPETAHSPGEQWYLHLFDSRQPDLDWRNTEVREAFLDILRFWLDRGVDGFRVDVAHGLMKADGLPDSPLSRSELQAEGVPTCTAPYWDQNGVHEIYRSWRELIESYPGDRAMVAEAWVQPLERLARYVRPDEFHQAFNFAFLGSRWDAAELRARIAESLETAASVGAPTTWVLSNHDVIRHATRLGLPPDQMETQLGSGDITPDPVAGIRRARAASALMLALPGSAYLYQGEELGLPEVIDLPADARQDPTFRRTGGERLGRDGCRVPLPWRAAAPAYGFNDTGEAWLPQPDVFGELAVDRQLGERGSTLELYRALLALRRERGLGEGSLSFLDLGDELVALDITADAGVTRVVLNLGTSEWTIPEGSQVLLMSDEGTESPADAAGDAGAAVDDRAGDNTAERRLPVDCAAWLVPAP</sequence>
<accession>A0A939M2S3</accession>
<keyword evidence="5" id="KW-1185">Reference proteome</keyword>
<dbReference type="Proteomes" id="UP000664398">
    <property type="component" value="Unassembled WGS sequence"/>
</dbReference>
<dbReference type="InterPro" id="IPR017853">
    <property type="entry name" value="GH"/>
</dbReference>
<protein>
    <submittedName>
        <fullName evidence="4">Glycoside hydrolase family 13 protein</fullName>
    </submittedName>
</protein>
<dbReference type="InterPro" id="IPR006047">
    <property type="entry name" value="GH13_cat_dom"/>
</dbReference>
<gene>
    <name evidence="4" type="ORF">J4H91_11430</name>
</gene>
<reference evidence="4" key="1">
    <citation type="submission" date="2021-03" db="EMBL/GenBank/DDBJ databases">
        <title>Leucobacter chromiisoli sp. nov., isolated from chromium-containing soil of chemical plant.</title>
        <authorList>
            <person name="Xu Z."/>
        </authorList>
    </citation>
    <scope>NUCLEOTIDE SEQUENCE</scope>
    <source>
        <strain evidence="4">A2</strain>
    </source>
</reference>
<dbReference type="PANTHER" id="PTHR10357:SF179">
    <property type="entry name" value="NEUTRAL AND BASIC AMINO ACID TRANSPORT PROTEIN RBAT"/>
    <property type="match status" value="1"/>
</dbReference>
<dbReference type="EMBL" id="JAGDYL010000020">
    <property type="protein sequence ID" value="MBO1805920.1"/>
    <property type="molecule type" value="Genomic_DNA"/>
</dbReference>
<dbReference type="CDD" id="cd11332">
    <property type="entry name" value="AmyAc_OligoGlu_TS"/>
    <property type="match status" value="1"/>
</dbReference>
<dbReference type="InterPro" id="IPR045857">
    <property type="entry name" value="O16G_dom_2"/>
</dbReference>
<dbReference type="Gene3D" id="3.20.20.80">
    <property type="entry name" value="Glycosidases"/>
    <property type="match status" value="2"/>
</dbReference>
<evidence type="ECO:0000256" key="1">
    <source>
        <dbReference type="ARBA" id="ARBA00008061"/>
    </source>
</evidence>
<dbReference type="AlphaFoldDB" id="A0A939M2S3"/>
<feature type="region of interest" description="Disordered" evidence="2">
    <location>
        <begin position="545"/>
        <end position="566"/>
    </location>
</feature>
<evidence type="ECO:0000313" key="4">
    <source>
        <dbReference type="EMBL" id="MBO1805920.1"/>
    </source>
</evidence>
<dbReference type="SUPFAM" id="SSF51445">
    <property type="entry name" value="(Trans)glycosidases"/>
    <property type="match status" value="1"/>
</dbReference>
<dbReference type="Gene3D" id="3.90.400.10">
    <property type="entry name" value="Oligo-1,6-glucosidase, Domain 2"/>
    <property type="match status" value="1"/>
</dbReference>
<organism evidence="4 5">
    <name type="scientific">Leucobacter ruminantium</name>
    <dbReference type="NCBI Taxonomy" id="1289170"/>
    <lineage>
        <taxon>Bacteria</taxon>
        <taxon>Bacillati</taxon>
        <taxon>Actinomycetota</taxon>
        <taxon>Actinomycetes</taxon>
        <taxon>Micrococcales</taxon>
        <taxon>Microbacteriaceae</taxon>
        <taxon>Leucobacter</taxon>
    </lineage>
</organism>
<proteinExistence type="inferred from homology"/>
<dbReference type="GO" id="GO:0009313">
    <property type="term" value="P:oligosaccharide catabolic process"/>
    <property type="evidence" value="ECO:0007669"/>
    <property type="project" value="TreeGrafter"/>
</dbReference>
<evidence type="ECO:0000259" key="3">
    <source>
        <dbReference type="SMART" id="SM00642"/>
    </source>
</evidence>
<keyword evidence="4" id="KW-0378">Hydrolase</keyword>